<accession>A0ABV5FUW3</accession>
<keyword evidence="3" id="KW-1185">Reference proteome</keyword>
<protein>
    <submittedName>
        <fullName evidence="2">Uncharacterized protein</fullName>
    </submittedName>
</protein>
<dbReference type="Proteomes" id="UP001589575">
    <property type="component" value="Unassembled WGS sequence"/>
</dbReference>
<comment type="caution">
    <text evidence="2">The sequence shown here is derived from an EMBL/GenBank/DDBJ whole genome shotgun (WGS) entry which is preliminary data.</text>
</comment>
<dbReference type="EMBL" id="JBHMFI010000001">
    <property type="protein sequence ID" value="MFB9070477.1"/>
    <property type="molecule type" value="Genomic_DNA"/>
</dbReference>
<evidence type="ECO:0000313" key="3">
    <source>
        <dbReference type="Proteomes" id="UP001589575"/>
    </source>
</evidence>
<name>A0ABV5FUW3_9MICC</name>
<feature type="region of interest" description="Disordered" evidence="1">
    <location>
        <begin position="1"/>
        <end position="24"/>
    </location>
</feature>
<evidence type="ECO:0000256" key="1">
    <source>
        <dbReference type="SAM" id="MobiDB-lite"/>
    </source>
</evidence>
<reference evidence="2 3" key="1">
    <citation type="submission" date="2024-09" db="EMBL/GenBank/DDBJ databases">
        <authorList>
            <person name="Sun Q."/>
            <person name="Mori K."/>
        </authorList>
    </citation>
    <scope>NUCLEOTIDE SEQUENCE [LARGE SCALE GENOMIC DNA]</scope>
    <source>
        <strain evidence="2 3">CCM 7609</strain>
    </source>
</reference>
<organism evidence="2 3">
    <name type="scientific">Citricoccus parietis</name>
    <dbReference type="NCBI Taxonomy" id="592307"/>
    <lineage>
        <taxon>Bacteria</taxon>
        <taxon>Bacillati</taxon>
        <taxon>Actinomycetota</taxon>
        <taxon>Actinomycetes</taxon>
        <taxon>Micrococcales</taxon>
        <taxon>Micrococcaceae</taxon>
        <taxon>Citricoccus</taxon>
    </lineage>
</organism>
<evidence type="ECO:0000313" key="2">
    <source>
        <dbReference type="EMBL" id="MFB9070477.1"/>
    </source>
</evidence>
<gene>
    <name evidence="2" type="ORF">ACFFX0_04445</name>
</gene>
<sequence>MPKAKTSPAADSRWMKSRESSPWRPRMKATAFQIWCMFTASAVAGACMASTLWAATTVEMSQPSPPAAVGARAPR</sequence>
<proteinExistence type="predicted"/>